<dbReference type="InterPro" id="IPR007820">
    <property type="entry name" value="AbrB_fam"/>
</dbReference>
<proteinExistence type="predicted"/>
<dbReference type="Proteomes" id="UP000240509">
    <property type="component" value="Unassembled WGS sequence"/>
</dbReference>
<dbReference type="PIRSF" id="PIRSF038991">
    <property type="entry name" value="Protein_AbrB"/>
    <property type="match status" value="1"/>
</dbReference>
<organism evidence="2 3">
    <name type="scientific">Alkalicoccus saliphilus</name>
    <dbReference type="NCBI Taxonomy" id="200989"/>
    <lineage>
        <taxon>Bacteria</taxon>
        <taxon>Bacillati</taxon>
        <taxon>Bacillota</taxon>
        <taxon>Bacilli</taxon>
        <taxon>Bacillales</taxon>
        <taxon>Bacillaceae</taxon>
        <taxon>Alkalicoccus</taxon>
    </lineage>
</organism>
<dbReference type="PANTHER" id="PTHR38457">
    <property type="entry name" value="REGULATOR ABRB-RELATED"/>
    <property type="match status" value="1"/>
</dbReference>
<dbReference type="Pfam" id="PF05145">
    <property type="entry name" value="AbrB"/>
    <property type="match status" value="1"/>
</dbReference>
<dbReference type="GO" id="GO:0016020">
    <property type="term" value="C:membrane"/>
    <property type="evidence" value="ECO:0007669"/>
    <property type="project" value="InterPro"/>
</dbReference>
<keyword evidence="1" id="KW-0812">Transmembrane</keyword>
<dbReference type="OrthoDB" id="5460360at2"/>
<keyword evidence="1" id="KW-1133">Transmembrane helix</keyword>
<dbReference type="NCBIfam" id="TIGR03082">
    <property type="entry name" value="Gneg_AbrB_dup"/>
    <property type="match status" value="1"/>
</dbReference>
<feature type="transmembrane region" description="Helical" evidence="1">
    <location>
        <begin position="50"/>
        <end position="67"/>
    </location>
</feature>
<protein>
    <recommendedName>
        <fullName evidence="4">Ammonia monooxygenase</fullName>
    </recommendedName>
</protein>
<name>A0A2T4U3J8_9BACI</name>
<evidence type="ECO:0000313" key="3">
    <source>
        <dbReference type="Proteomes" id="UP000240509"/>
    </source>
</evidence>
<keyword evidence="1" id="KW-0472">Membrane</keyword>
<feature type="transmembrane region" description="Helical" evidence="1">
    <location>
        <begin position="79"/>
        <end position="101"/>
    </location>
</feature>
<reference evidence="2 3" key="1">
    <citation type="submission" date="2018-03" db="EMBL/GenBank/DDBJ databases">
        <title>Alkalicoccus saliphilus sp. nov., isolated from a mineral pool.</title>
        <authorList>
            <person name="Zhao B."/>
        </authorList>
    </citation>
    <scope>NUCLEOTIDE SEQUENCE [LARGE SCALE GENOMIC DNA]</scope>
    <source>
        <strain evidence="2 3">6AG</strain>
    </source>
</reference>
<dbReference type="EMBL" id="PZJJ01000027">
    <property type="protein sequence ID" value="PTL37978.1"/>
    <property type="molecule type" value="Genomic_DNA"/>
</dbReference>
<feature type="transmembrane region" description="Helical" evidence="1">
    <location>
        <begin position="319"/>
        <end position="336"/>
    </location>
</feature>
<keyword evidence="3" id="KW-1185">Reference proteome</keyword>
<evidence type="ECO:0000313" key="2">
    <source>
        <dbReference type="EMBL" id="PTL37978.1"/>
    </source>
</evidence>
<dbReference type="InterPro" id="IPR017516">
    <property type="entry name" value="AbrB_dup"/>
</dbReference>
<feature type="transmembrane region" description="Helical" evidence="1">
    <location>
        <begin position="25"/>
        <end position="41"/>
    </location>
</feature>
<gene>
    <name evidence="2" type="ORF">C6Y45_13685</name>
</gene>
<feature type="transmembrane region" description="Helical" evidence="1">
    <location>
        <begin position="256"/>
        <end position="278"/>
    </location>
</feature>
<sequence length="341" mass="37268">MVRALIVVSCGLATGFIFDFLNVPAGWLLGALLFGVFYGLSRSDVKFDGLPFKLALTLVGANIGILMERELFGIISTYFIPLFISLILTFTGSFFLGWLLYKWAPILDKRTALFCCIPGGASEIISISGDYGADNRIVAAFHTARITFFVLLIPLVAGIWSHADEFSLPEESYLFTFEHFTLFSIVIAVATFLNNKWKIPAGALLYAIILGFLLGEFVFDVREVPAYVGGIGQGLIGVMVGVRFDRKTFLRLKQIGLISARIISLFLILGFLLAYIFYSLSEASYVISLLSIVPAGAAEMSATAFALGLAPTLVASLQIVRVISVFLALPLLIKIIERSDK</sequence>
<dbReference type="PANTHER" id="PTHR38457:SF1">
    <property type="entry name" value="REGULATOR ABRB-RELATED"/>
    <property type="match status" value="1"/>
</dbReference>
<comment type="caution">
    <text evidence="2">The sequence shown here is derived from an EMBL/GenBank/DDBJ whole genome shotgun (WGS) entry which is preliminary data.</text>
</comment>
<feature type="transmembrane region" description="Helical" evidence="1">
    <location>
        <begin position="201"/>
        <end position="219"/>
    </location>
</feature>
<dbReference type="GO" id="GO:0010468">
    <property type="term" value="P:regulation of gene expression"/>
    <property type="evidence" value="ECO:0007669"/>
    <property type="project" value="InterPro"/>
</dbReference>
<dbReference type="AlphaFoldDB" id="A0A2T4U3J8"/>
<feature type="transmembrane region" description="Helical" evidence="1">
    <location>
        <begin position="146"/>
        <end position="163"/>
    </location>
</feature>
<evidence type="ECO:0000256" key="1">
    <source>
        <dbReference type="SAM" id="Phobius"/>
    </source>
</evidence>
<dbReference type="RefSeq" id="WP_107585796.1">
    <property type="nucleotide sequence ID" value="NZ_PZJJ01000027.1"/>
</dbReference>
<feature type="transmembrane region" description="Helical" evidence="1">
    <location>
        <begin position="225"/>
        <end position="244"/>
    </location>
</feature>
<accession>A0A2T4U3J8</accession>
<evidence type="ECO:0008006" key="4">
    <source>
        <dbReference type="Google" id="ProtNLM"/>
    </source>
</evidence>
<feature type="transmembrane region" description="Helical" evidence="1">
    <location>
        <begin position="175"/>
        <end position="194"/>
    </location>
</feature>